<protein>
    <submittedName>
        <fullName evidence="1">Uncharacterized protein</fullName>
    </submittedName>
</protein>
<comment type="caution">
    <text evidence="1">The sequence shown here is derived from an EMBL/GenBank/DDBJ whole genome shotgun (WGS) entry which is preliminary data.</text>
</comment>
<organism evidence="1 2">
    <name type="scientific">Nocardiopsis alborubida</name>
    <dbReference type="NCBI Taxonomy" id="146802"/>
    <lineage>
        <taxon>Bacteria</taxon>
        <taxon>Bacillati</taxon>
        <taxon>Actinomycetota</taxon>
        <taxon>Actinomycetes</taxon>
        <taxon>Streptosporangiales</taxon>
        <taxon>Nocardiopsidaceae</taxon>
        <taxon>Nocardiopsis</taxon>
    </lineage>
</organism>
<proteinExistence type="predicted"/>
<keyword evidence="2" id="KW-1185">Reference proteome</keyword>
<name>A0A7X6MBM6_9ACTN</name>
<reference evidence="1 2" key="1">
    <citation type="submission" date="2020-04" db="EMBL/GenBank/DDBJ databases">
        <title>MicrobeNet Type strains.</title>
        <authorList>
            <person name="Nicholson A.C."/>
        </authorList>
    </citation>
    <scope>NUCLEOTIDE SEQUENCE [LARGE SCALE GENOMIC DNA]</scope>
    <source>
        <strain evidence="1 2">ATCC 23612</strain>
    </source>
</reference>
<dbReference type="AlphaFoldDB" id="A0A7X6MBM6"/>
<dbReference type="RefSeq" id="WP_168443940.1">
    <property type="nucleotide sequence ID" value="NZ_JAAXPG010000002.1"/>
</dbReference>
<gene>
    <name evidence="1" type="ORF">HGB44_03610</name>
</gene>
<evidence type="ECO:0000313" key="2">
    <source>
        <dbReference type="Proteomes" id="UP000553209"/>
    </source>
</evidence>
<sequence length="53" mass="5996">MPAIADFTPRHCRTLPVHAARGERSQALAAYEAMGYELRIDQVRESIRALEAR</sequence>
<dbReference type="Proteomes" id="UP000553209">
    <property type="component" value="Unassembled WGS sequence"/>
</dbReference>
<accession>A0A7X6MBM6</accession>
<evidence type="ECO:0000313" key="1">
    <source>
        <dbReference type="EMBL" id="NKY96765.1"/>
    </source>
</evidence>
<dbReference type="EMBL" id="JAAXPG010000002">
    <property type="protein sequence ID" value="NKY96765.1"/>
    <property type="molecule type" value="Genomic_DNA"/>
</dbReference>